<feature type="domain" description="PIN" evidence="1">
    <location>
        <begin position="5"/>
        <end position="127"/>
    </location>
</feature>
<dbReference type="InterPro" id="IPR029060">
    <property type="entry name" value="PIN-like_dom_sf"/>
</dbReference>
<accession>A0ABQ2HQ65</accession>
<dbReference type="SUPFAM" id="SSF88723">
    <property type="entry name" value="PIN domain-like"/>
    <property type="match status" value="1"/>
</dbReference>
<name>A0ABQ2HQ65_9BACT</name>
<sequence>MKSVIYFDSDVIFNFLVIQDARKHEESRTQVLGAIAAGEFAISSLVIQEVGFGLAKFGISAQEIAAKLAFLLSINTVEIVNADINRAIQLAEQIGFKHINDCVHTAVAERMLPDRLVTYNKADFGRIKKMTKIRVKIL</sequence>
<dbReference type="InterPro" id="IPR002716">
    <property type="entry name" value="PIN_dom"/>
</dbReference>
<gene>
    <name evidence="2" type="ORF">GCM10010967_17790</name>
</gene>
<organism evidence="2 3">
    <name type="scientific">Dyadobacter beijingensis</name>
    <dbReference type="NCBI Taxonomy" id="365489"/>
    <lineage>
        <taxon>Bacteria</taxon>
        <taxon>Pseudomonadati</taxon>
        <taxon>Bacteroidota</taxon>
        <taxon>Cytophagia</taxon>
        <taxon>Cytophagales</taxon>
        <taxon>Spirosomataceae</taxon>
        <taxon>Dyadobacter</taxon>
    </lineage>
</organism>
<dbReference type="Gene3D" id="3.40.50.1010">
    <property type="entry name" value="5'-nuclease"/>
    <property type="match status" value="1"/>
</dbReference>
<evidence type="ECO:0000313" key="3">
    <source>
        <dbReference type="Proteomes" id="UP000632339"/>
    </source>
</evidence>
<evidence type="ECO:0000313" key="2">
    <source>
        <dbReference type="EMBL" id="GGM86051.1"/>
    </source>
</evidence>
<reference evidence="3" key="1">
    <citation type="journal article" date="2019" name="Int. J. Syst. Evol. Microbiol.">
        <title>The Global Catalogue of Microorganisms (GCM) 10K type strain sequencing project: providing services to taxonomists for standard genome sequencing and annotation.</title>
        <authorList>
            <consortium name="The Broad Institute Genomics Platform"/>
            <consortium name="The Broad Institute Genome Sequencing Center for Infectious Disease"/>
            <person name="Wu L."/>
            <person name="Ma J."/>
        </authorList>
    </citation>
    <scope>NUCLEOTIDE SEQUENCE [LARGE SCALE GENOMIC DNA]</scope>
    <source>
        <strain evidence="3">CGMCC 1.6375</strain>
    </source>
</reference>
<proteinExistence type="predicted"/>
<dbReference type="Pfam" id="PF01850">
    <property type="entry name" value="PIN"/>
    <property type="match status" value="1"/>
</dbReference>
<evidence type="ECO:0000259" key="1">
    <source>
        <dbReference type="Pfam" id="PF01850"/>
    </source>
</evidence>
<protein>
    <recommendedName>
        <fullName evidence="1">PIN domain-containing protein</fullName>
    </recommendedName>
</protein>
<comment type="caution">
    <text evidence="2">The sequence shown here is derived from an EMBL/GenBank/DDBJ whole genome shotgun (WGS) entry which is preliminary data.</text>
</comment>
<keyword evidence="3" id="KW-1185">Reference proteome</keyword>
<dbReference type="EMBL" id="BMLI01000001">
    <property type="protein sequence ID" value="GGM86051.1"/>
    <property type="molecule type" value="Genomic_DNA"/>
</dbReference>
<dbReference type="Proteomes" id="UP000632339">
    <property type="component" value="Unassembled WGS sequence"/>
</dbReference>